<feature type="compositionally biased region" description="Polar residues" evidence="1">
    <location>
        <begin position="1"/>
        <end position="21"/>
    </location>
</feature>
<evidence type="ECO:0000313" key="3">
    <source>
        <dbReference type="Proteomes" id="UP000255326"/>
    </source>
</evidence>
<sequence length="118" mass="13608">MIERVQGQTPTLLSNSGTVQKESTESKSSELVQSQKQEEKQQEVTKEKLEKVINSMNDFVSASNTHLKFEFHDKLKEYYVTIIDDKTQEVVKEIPSKKMLDMYAAMTEFLGLMVDKKI</sequence>
<dbReference type="AlphaFoldDB" id="A0A370GCD6"/>
<accession>A0A370GCD6</accession>
<dbReference type="InterPro" id="IPR035924">
    <property type="entry name" value="FlaG-like_sf"/>
</dbReference>
<name>A0A370GCD6_9BACI</name>
<dbReference type="PANTHER" id="PTHR37166">
    <property type="entry name" value="PROTEIN FLAG"/>
    <property type="match status" value="1"/>
</dbReference>
<dbReference type="OrthoDB" id="9799867at2"/>
<dbReference type="NCBIfam" id="NF005834">
    <property type="entry name" value="PRK07738.1"/>
    <property type="match status" value="1"/>
</dbReference>
<organism evidence="2 3">
    <name type="scientific">Falsibacillus pallidus</name>
    <dbReference type="NCBI Taxonomy" id="493781"/>
    <lineage>
        <taxon>Bacteria</taxon>
        <taxon>Bacillati</taxon>
        <taxon>Bacillota</taxon>
        <taxon>Bacilli</taxon>
        <taxon>Bacillales</taxon>
        <taxon>Bacillaceae</taxon>
        <taxon>Falsibacillus</taxon>
    </lineage>
</organism>
<keyword evidence="2" id="KW-0969">Cilium</keyword>
<dbReference type="Gene3D" id="3.30.160.170">
    <property type="entry name" value="FlaG-like"/>
    <property type="match status" value="1"/>
</dbReference>
<dbReference type="Proteomes" id="UP000255326">
    <property type="component" value="Unassembled WGS sequence"/>
</dbReference>
<reference evidence="2 3" key="1">
    <citation type="submission" date="2018-07" db="EMBL/GenBank/DDBJ databases">
        <title>Genomic Encyclopedia of Type Strains, Phase IV (KMG-IV): sequencing the most valuable type-strain genomes for metagenomic binning, comparative biology and taxonomic classification.</title>
        <authorList>
            <person name="Goeker M."/>
        </authorList>
    </citation>
    <scope>NUCLEOTIDE SEQUENCE [LARGE SCALE GENOMIC DNA]</scope>
    <source>
        <strain evidence="2 3">DSM 25281</strain>
    </source>
</reference>
<protein>
    <submittedName>
        <fullName evidence="2">Flagellar protein FlaG</fullName>
    </submittedName>
</protein>
<evidence type="ECO:0000313" key="2">
    <source>
        <dbReference type="EMBL" id="RDI40114.1"/>
    </source>
</evidence>
<gene>
    <name evidence="2" type="ORF">DFR59_11230</name>
</gene>
<dbReference type="InterPro" id="IPR005186">
    <property type="entry name" value="FlaG"/>
</dbReference>
<comment type="caution">
    <text evidence="2">The sequence shown here is derived from an EMBL/GenBank/DDBJ whole genome shotgun (WGS) entry which is preliminary data.</text>
</comment>
<keyword evidence="2" id="KW-0966">Cell projection</keyword>
<dbReference type="SUPFAM" id="SSF160214">
    <property type="entry name" value="FlaG-like"/>
    <property type="match status" value="1"/>
</dbReference>
<evidence type="ECO:0000256" key="1">
    <source>
        <dbReference type="SAM" id="MobiDB-lite"/>
    </source>
</evidence>
<dbReference type="Pfam" id="PF03646">
    <property type="entry name" value="FlaG"/>
    <property type="match status" value="1"/>
</dbReference>
<dbReference type="PANTHER" id="PTHR37166:SF1">
    <property type="entry name" value="PROTEIN FLAG"/>
    <property type="match status" value="1"/>
</dbReference>
<dbReference type="EMBL" id="QQAY01000012">
    <property type="protein sequence ID" value="RDI40114.1"/>
    <property type="molecule type" value="Genomic_DNA"/>
</dbReference>
<feature type="region of interest" description="Disordered" evidence="1">
    <location>
        <begin position="1"/>
        <end position="44"/>
    </location>
</feature>
<keyword evidence="2" id="KW-0282">Flagellum</keyword>
<keyword evidence="3" id="KW-1185">Reference proteome</keyword>
<dbReference type="RefSeq" id="WP_114746506.1">
    <property type="nucleotide sequence ID" value="NZ_QQAY01000012.1"/>
</dbReference>
<proteinExistence type="predicted"/>